<evidence type="ECO:0000256" key="2">
    <source>
        <dbReference type="ARBA" id="ARBA00023157"/>
    </source>
</evidence>
<evidence type="ECO:0000256" key="1">
    <source>
        <dbReference type="ARBA" id="ARBA00022729"/>
    </source>
</evidence>
<accession>A0ABN8QQK7</accession>
<keyword evidence="1" id="KW-0732">Signal</keyword>
<feature type="domain" description="UMOD/GP2/OIT3-like D8C" evidence="3">
    <location>
        <begin position="66"/>
        <end position="107"/>
    </location>
</feature>
<name>A0ABN8QQK7_9CNID</name>
<proteinExistence type="predicted"/>
<evidence type="ECO:0000313" key="4">
    <source>
        <dbReference type="EMBL" id="CAH3166306.1"/>
    </source>
</evidence>
<dbReference type="InterPro" id="IPR057774">
    <property type="entry name" value="D8C_UMOD/GP2/OIT3-like"/>
</dbReference>
<evidence type="ECO:0000259" key="3">
    <source>
        <dbReference type="Pfam" id="PF23283"/>
    </source>
</evidence>
<gene>
    <name evidence="4" type="ORF">PLOB_00007601</name>
</gene>
<dbReference type="EMBL" id="CALNXK010000136">
    <property type="protein sequence ID" value="CAH3166306.1"/>
    <property type="molecule type" value="Genomic_DNA"/>
</dbReference>
<organism evidence="4 5">
    <name type="scientific">Porites lobata</name>
    <dbReference type="NCBI Taxonomy" id="104759"/>
    <lineage>
        <taxon>Eukaryota</taxon>
        <taxon>Metazoa</taxon>
        <taxon>Cnidaria</taxon>
        <taxon>Anthozoa</taxon>
        <taxon>Hexacorallia</taxon>
        <taxon>Scleractinia</taxon>
        <taxon>Fungiina</taxon>
        <taxon>Poritidae</taxon>
        <taxon>Porites</taxon>
    </lineage>
</organism>
<dbReference type="Pfam" id="PF23283">
    <property type="entry name" value="D8C_UMOD"/>
    <property type="match status" value="1"/>
</dbReference>
<sequence length="108" mass="12270">MVCVPLFRSEMERIVALVFLDILAMSVKSFRDYNVLSHPNRHQSFGRGTNSDGNLVPGWYRFQSSSYSRMVDNCIQVHRCTTDVTGWLTGGHPTFKDGIVDRKACFHG</sequence>
<comment type="caution">
    <text evidence="4">The sequence shown here is derived from an EMBL/GenBank/DDBJ whole genome shotgun (WGS) entry which is preliminary data.</text>
</comment>
<protein>
    <recommendedName>
        <fullName evidence="3">UMOD/GP2/OIT3-like D8C domain-containing protein</fullName>
    </recommendedName>
</protein>
<keyword evidence="2" id="KW-1015">Disulfide bond</keyword>
<dbReference type="Proteomes" id="UP001159405">
    <property type="component" value="Unassembled WGS sequence"/>
</dbReference>
<evidence type="ECO:0000313" key="5">
    <source>
        <dbReference type="Proteomes" id="UP001159405"/>
    </source>
</evidence>
<reference evidence="4 5" key="1">
    <citation type="submission" date="2022-05" db="EMBL/GenBank/DDBJ databases">
        <authorList>
            <consortium name="Genoscope - CEA"/>
            <person name="William W."/>
        </authorList>
    </citation>
    <scope>NUCLEOTIDE SEQUENCE [LARGE SCALE GENOMIC DNA]</scope>
</reference>
<keyword evidence="5" id="KW-1185">Reference proteome</keyword>